<evidence type="ECO:0000313" key="9">
    <source>
        <dbReference type="EMBL" id="PRP91237.1"/>
    </source>
</evidence>
<dbReference type="EC" id="2.7.11.1" evidence="9"/>
<evidence type="ECO:0000256" key="6">
    <source>
        <dbReference type="PROSITE-ProRule" id="PRU10141"/>
    </source>
</evidence>
<feature type="binding site" evidence="6">
    <location>
        <position position="117"/>
    </location>
    <ligand>
        <name>ATP</name>
        <dbReference type="ChEBI" id="CHEBI:30616"/>
    </ligand>
</feature>
<dbReference type="EMBL" id="PVNK01000250">
    <property type="protein sequence ID" value="PRP91237.1"/>
    <property type="molecule type" value="Genomic_DNA"/>
</dbReference>
<evidence type="ECO:0000256" key="2">
    <source>
        <dbReference type="ARBA" id="ARBA00022741"/>
    </source>
</evidence>
<keyword evidence="10" id="KW-1185">Reference proteome</keyword>
<evidence type="ECO:0000256" key="4">
    <source>
        <dbReference type="ARBA" id="ARBA00022840"/>
    </source>
</evidence>
<gene>
    <name evidence="9" type="primary">pknH_3</name>
    <name evidence="9" type="ORF">ENSA5_57120</name>
</gene>
<dbReference type="PANTHER" id="PTHR43289:SF6">
    <property type="entry name" value="SERINE_THREONINE-PROTEIN KINASE NEKL-3"/>
    <property type="match status" value="1"/>
</dbReference>
<dbReference type="PROSITE" id="PS50011">
    <property type="entry name" value="PROTEIN_KINASE_DOM"/>
    <property type="match status" value="1"/>
</dbReference>
<dbReference type="PANTHER" id="PTHR43289">
    <property type="entry name" value="MITOGEN-ACTIVATED PROTEIN KINASE KINASE KINASE 20-RELATED"/>
    <property type="match status" value="1"/>
</dbReference>
<keyword evidence="4 6" id="KW-0067">ATP-binding</keyword>
<dbReference type="PROSITE" id="PS00108">
    <property type="entry name" value="PROTEIN_KINASE_ST"/>
    <property type="match status" value="1"/>
</dbReference>
<dbReference type="SMART" id="SM00028">
    <property type="entry name" value="TPR"/>
    <property type="match status" value="4"/>
</dbReference>
<dbReference type="GO" id="GO:0004674">
    <property type="term" value="F:protein serine/threonine kinase activity"/>
    <property type="evidence" value="ECO:0007669"/>
    <property type="project" value="UniProtKB-EC"/>
</dbReference>
<evidence type="ECO:0000259" key="8">
    <source>
        <dbReference type="PROSITE" id="PS50011"/>
    </source>
</evidence>
<feature type="repeat" description="TPR" evidence="5">
    <location>
        <begin position="629"/>
        <end position="662"/>
    </location>
</feature>
<sequence length="743" mass="82113">MRAAEATPIELDDDWAKEVPAGGGPKRALEHSDDGVPCAVPARGSIEQSGASRRTFARLPTGDGSETWRPLDKRARLVTGKRVPGTRYRLIRWLGEGGMGEVFEAIHVDIERPVALKVLKRGADDALRHHFITEARTIAQIESRFVVDVLDFGELPDGRPFYAMELLQNESLHSLMRRDGRLSLERALPILRQLCKAMTAIHEAGLAHRDLKPENVLLELEAGRHDMVRVVDFGISDEFGPRARQIAGTPMYMAPEQILGEAFDGRLDIYALGCLAYEMLSGEPPFAGTTHELFNQHIDAPPDSLTGRWPDLPGELDDLLGRCLAKQPEDRWPNAVELEAALCELQIIAGFTTPWDDLALPEVEPERRDRIAAEMPRPQREVGRRRKLAGGLGLAVVLAGAAILAWPSAEAEPDGGAVVDAGAWVEAYANDARAAAARAYWVYPPSDEPEFKTARSWVLAIEDRAELSDYAAWTQAKALRSEFAATLVRLGDRYWEMENGRPFAVEYYMQALLFEPEHERASERVALTPAQLADVGARAERDEFSEAELANGEMLAALAETDEKARRKRIVGLLEDEPRRPYAAQTINHAASLVGAEEFAAEVADAVEAAVKSDEPDAPESRVTDARRAQELARQGRLALAKGKRDRAERLFHKAIESDGRNHDAISGLAELHFDRGNYGKALTYAKKATKLQPRDAKLRILLGDVYLKVLRYPDARAAYQKAGELGSGLASKRIARLNQLTQ</sequence>
<keyword evidence="3 9" id="KW-0418">Kinase</keyword>
<evidence type="ECO:0000256" key="3">
    <source>
        <dbReference type="ARBA" id="ARBA00022777"/>
    </source>
</evidence>
<dbReference type="Pfam" id="PF12895">
    <property type="entry name" value="ANAPC3"/>
    <property type="match status" value="1"/>
</dbReference>
<evidence type="ECO:0000256" key="5">
    <source>
        <dbReference type="PROSITE-ProRule" id="PRU00339"/>
    </source>
</evidence>
<evidence type="ECO:0000313" key="10">
    <source>
        <dbReference type="Proteomes" id="UP000237968"/>
    </source>
</evidence>
<dbReference type="InterPro" id="IPR011990">
    <property type="entry name" value="TPR-like_helical_dom_sf"/>
</dbReference>
<organism evidence="9 10">
    <name type="scientific">Enhygromyxa salina</name>
    <dbReference type="NCBI Taxonomy" id="215803"/>
    <lineage>
        <taxon>Bacteria</taxon>
        <taxon>Pseudomonadati</taxon>
        <taxon>Myxococcota</taxon>
        <taxon>Polyangia</taxon>
        <taxon>Nannocystales</taxon>
        <taxon>Nannocystaceae</taxon>
        <taxon>Enhygromyxa</taxon>
    </lineage>
</organism>
<keyword evidence="1 9" id="KW-0808">Transferase</keyword>
<dbReference type="InterPro" id="IPR011009">
    <property type="entry name" value="Kinase-like_dom_sf"/>
</dbReference>
<dbReference type="PROSITE" id="PS00107">
    <property type="entry name" value="PROTEIN_KINASE_ATP"/>
    <property type="match status" value="1"/>
</dbReference>
<keyword evidence="5" id="KW-0802">TPR repeat</keyword>
<accession>A0A2S9XEG0</accession>
<dbReference type="SUPFAM" id="SSF48452">
    <property type="entry name" value="TPR-like"/>
    <property type="match status" value="1"/>
</dbReference>
<keyword evidence="2 6" id="KW-0547">Nucleotide-binding</keyword>
<comment type="caution">
    <text evidence="9">The sequence shown here is derived from an EMBL/GenBank/DDBJ whole genome shotgun (WGS) entry which is preliminary data.</text>
</comment>
<dbReference type="GO" id="GO:0005524">
    <property type="term" value="F:ATP binding"/>
    <property type="evidence" value="ECO:0007669"/>
    <property type="project" value="UniProtKB-UniRule"/>
</dbReference>
<dbReference type="Gene3D" id="1.10.510.10">
    <property type="entry name" value="Transferase(Phosphotransferase) domain 1"/>
    <property type="match status" value="1"/>
</dbReference>
<feature type="repeat" description="TPR" evidence="5">
    <location>
        <begin position="663"/>
        <end position="696"/>
    </location>
</feature>
<dbReference type="CDD" id="cd14014">
    <property type="entry name" value="STKc_PknB_like"/>
    <property type="match status" value="1"/>
</dbReference>
<name>A0A2S9XEG0_9BACT</name>
<dbReference type="SUPFAM" id="SSF56112">
    <property type="entry name" value="Protein kinase-like (PK-like)"/>
    <property type="match status" value="1"/>
</dbReference>
<feature type="domain" description="Protein kinase" evidence="8">
    <location>
        <begin position="88"/>
        <end position="348"/>
    </location>
</feature>
<dbReference type="InterPro" id="IPR017441">
    <property type="entry name" value="Protein_kinase_ATP_BS"/>
</dbReference>
<dbReference type="InterPro" id="IPR000719">
    <property type="entry name" value="Prot_kinase_dom"/>
</dbReference>
<dbReference type="AlphaFoldDB" id="A0A2S9XEG0"/>
<dbReference type="InterPro" id="IPR019734">
    <property type="entry name" value="TPR_rpt"/>
</dbReference>
<dbReference type="Proteomes" id="UP000237968">
    <property type="component" value="Unassembled WGS sequence"/>
</dbReference>
<dbReference type="RefSeq" id="WP_106394925.1">
    <property type="nucleotide sequence ID" value="NZ_PVNK01000250.1"/>
</dbReference>
<evidence type="ECO:0000256" key="1">
    <source>
        <dbReference type="ARBA" id="ARBA00022679"/>
    </source>
</evidence>
<feature type="region of interest" description="Disordered" evidence="7">
    <location>
        <begin position="1"/>
        <end position="34"/>
    </location>
</feature>
<reference evidence="9 10" key="1">
    <citation type="submission" date="2018-03" db="EMBL/GenBank/DDBJ databases">
        <title>Draft Genome Sequences of the Obligatory Marine Myxobacteria Enhygromyxa salina SWB005.</title>
        <authorList>
            <person name="Poehlein A."/>
            <person name="Moghaddam J.A."/>
            <person name="Harms H."/>
            <person name="Alanjari M."/>
            <person name="Koenig G.M."/>
            <person name="Daniel R."/>
            <person name="Schaeberle T.F."/>
        </authorList>
    </citation>
    <scope>NUCLEOTIDE SEQUENCE [LARGE SCALE GENOMIC DNA]</scope>
    <source>
        <strain evidence="9 10">SWB005</strain>
    </source>
</reference>
<dbReference type="Gene3D" id="3.30.200.20">
    <property type="entry name" value="Phosphorylase Kinase, domain 1"/>
    <property type="match status" value="1"/>
</dbReference>
<evidence type="ECO:0000256" key="7">
    <source>
        <dbReference type="SAM" id="MobiDB-lite"/>
    </source>
</evidence>
<dbReference type="Gene3D" id="1.25.40.10">
    <property type="entry name" value="Tetratricopeptide repeat domain"/>
    <property type="match status" value="1"/>
</dbReference>
<protein>
    <submittedName>
        <fullName evidence="9">Serine/threonine-protein kinase PknH</fullName>
        <ecNumber evidence="9">2.7.11.1</ecNumber>
    </submittedName>
</protein>
<dbReference type="InterPro" id="IPR008271">
    <property type="entry name" value="Ser/Thr_kinase_AS"/>
</dbReference>
<dbReference type="Pfam" id="PF00069">
    <property type="entry name" value="Pkinase"/>
    <property type="match status" value="1"/>
</dbReference>
<dbReference type="OrthoDB" id="5450625at2"/>
<dbReference type="SMART" id="SM00220">
    <property type="entry name" value="S_TKc"/>
    <property type="match status" value="1"/>
</dbReference>
<proteinExistence type="predicted"/>
<dbReference type="PROSITE" id="PS50005">
    <property type="entry name" value="TPR"/>
    <property type="match status" value="2"/>
</dbReference>